<organism evidence="1">
    <name type="scientific">Homavirus sp</name>
    <dbReference type="NCBI Taxonomy" id="2487769"/>
    <lineage>
        <taxon>Viruses</taxon>
        <taxon>Varidnaviria</taxon>
        <taxon>Bamfordvirae</taxon>
        <taxon>Nucleocytoviricota</taxon>
        <taxon>Megaviricetes</taxon>
        <taxon>Imitervirales</taxon>
        <taxon>Mimiviridae</taxon>
        <taxon>Klosneuvirinae</taxon>
    </lineage>
</organism>
<proteinExistence type="predicted"/>
<name>A0A3G5A789_9VIRU</name>
<accession>A0A3G5A789</accession>
<dbReference type="EMBL" id="MK072337">
    <property type="protein sequence ID" value="AYV82091.1"/>
    <property type="molecule type" value="Genomic_DNA"/>
</dbReference>
<sequence length="281" mass="33402">MYKSFIEFKTQHINTIDKYDTIFPHSVRDIDDKLFNCWVTEVHKNRMIFEIDSCIIKDFPLHEQCMLISRFIPSAYRYTYGAREEIVKLIYLLWNTYMLDQSGNTIEHKDYNGSNELDNLIFESLHTLKTELLSMRTLTADKVWVIEKGGEYYNWHLLGCIPLLGDDGLPILRNVITLPYEDAQDLLMFGLYQYEPNAFYQELKNILLYWHTHQNIPFESGTGMLYQLAIIIHKYQLNNLDLLSDPELLLVFNESHKKYIIEQLDQFEQLEKMYSQTVPKN</sequence>
<protein>
    <submittedName>
        <fullName evidence="1">Putative orfan</fullName>
    </submittedName>
</protein>
<evidence type="ECO:0000313" key="1">
    <source>
        <dbReference type="EMBL" id="AYV82091.1"/>
    </source>
</evidence>
<reference evidence="1" key="1">
    <citation type="submission" date="2018-10" db="EMBL/GenBank/DDBJ databases">
        <title>Hidden diversity of soil giant viruses.</title>
        <authorList>
            <person name="Schulz F."/>
            <person name="Alteio L."/>
            <person name="Goudeau D."/>
            <person name="Ryan E.M."/>
            <person name="Malmstrom R.R."/>
            <person name="Blanchard J."/>
            <person name="Woyke T."/>
        </authorList>
    </citation>
    <scope>NUCLEOTIDE SEQUENCE</scope>
    <source>
        <strain evidence="1">HOV1</strain>
    </source>
</reference>
<gene>
    <name evidence="1" type="ORF">Homavirus6_12</name>
</gene>